<gene>
    <name evidence="2" type="ORF">BK007_05665</name>
</gene>
<protein>
    <submittedName>
        <fullName evidence="2">Methyltransferase type 11</fullName>
    </submittedName>
</protein>
<proteinExistence type="predicted"/>
<dbReference type="SUPFAM" id="SSF53335">
    <property type="entry name" value="S-adenosyl-L-methionine-dependent methyltransferases"/>
    <property type="match status" value="1"/>
</dbReference>
<sequence length="211" mass="23747">MPKIKPFQTHAGKYDEWYDKNPLIYQSELEAVKELLPKGGNGLEVGVGSGRFAGTLKIKLGLDPSSAMGKLARKRGIKFIQGVAESLPFPDREFDFILMVTTICFLDDLEKALLEANRVLKPDGSIIIGFIDAESPLGHFYQEHKGESTFYREARFYTVKEVIFHLKKAHFNDFQFRQTISKPMGELKDRGPVKEGYGEGSFIVVKGVKLV</sequence>
<dbReference type="Pfam" id="PF08241">
    <property type="entry name" value="Methyltransf_11"/>
    <property type="match status" value="1"/>
</dbReference>
<dbReference type="GO" id="GO:0008757">
    <property type="term" value="F:S-adenosylmethionine-dependent methyltransferase activity"/>
    <property type="evidence" value="ECO:0007669"/>
    <property type="project" value="InterPro"/>
</dbReference>
<evidence type="ECO:0000313" key="2">
    <source>
        <dbReference type="EMBL" id="AUB55548.1"/>
    </source>
</evidence>
<keyword evidence="2" id="KW-0489">Methyltransferase</keyword>
<dbReference type="InterPro" id="IPR013216">
    <property type="entry name" value="Methyltransf_11"/>
</dbReference>
<dbReference type="InterPro" id="IPR029063">
    <property type="entry name" value="SAM-dependent_MTases_sf"/>
</dbReference>
<dbReference type="PANTHER" id="PTHR42912:SF80">
    <property type="entry name" value="METHYLTRANSFERASE DOMAIN-CONTAINING PROTEIN"/>
    <property type="match status" value="1"/>
</dbReference>
<keyword evidence="2" id="KW-0808">Transferase</keyword>
<reference evidence="2 3" key="1">
    <citation type="submission" date="2016-10" db="EMBL/GenBank/DDBJ databases">
        <title>Comparative genomics between deep and shallow subseafloor isolates.</title>
        <authorList>
            <person name="Ishii S."/>
            <person name="Miller J.R."/>
            <person name="Sutton G."/>
            <person name="Suzuki S."/>
            <person name="Methe B."/>
            <person name="Inagaki F."/>
            <person name="Imachi H."/>
        </authorList>
    </citation>
    <scope>NUCLEOTIDE SEQUENCE [LARGE SCALE GENOMIC DNA]</scope>
    <source>
        <strain evidence="2 3">MO-MB1</strain>
    </source>
</reference>
<evidence type="ECO:0000259" key="1">
    <source>
        <dbReference type="Pfam" id="PF08241"/>
    </source>
</evidence>
<accession>A0A2H4VBT0</accession>
<dbReference type="AlphaFoldDB" id="A0A2H4VBT0"/>
<dbReference type="Proteomes" id="UP000232806">
    <property type="component" value="Chromosome"/>
</dbReference>
<dbReference type="GO" id="GO:0032259">
    <property type="term" value="P:methylation"/>
    <property type="evidence" value="ECO:0007669"/>
    <property type="project" value="UniProtKB-KW"/>
</dbReference>
<organism evidence="2 3">
    <name type="scientific">Methanobacterium subterraneum</name>
    <dbReference type="NCBI Taxonomy" id="59277"/>
    <lineage>
        <taxon>Archaea</taxon>
        <taxon>Methanobacteriati</taxon>
        <taxon>Methanobacteriota</taxon>
        <taxon>Methanomada group</taxon>
        <taxon>Methanobacteria</taxon>
        <taxon>Methanobacteriales</taxon>
        <taxon>Methanobacteriaceae</taxon>
        <taxon>Methanobacterium</taxon>
    </lineage>
</organism>
<evidence type="ECO:0000313" key="3">
    <source>
        <dbReference type="Proteomes" id="UP000232806"/>
    </source>
</evidence>
<dbReference type="Gene3D" id="3.40.50.150">
    <property type="entry name" value="Vaccinia Virus protein VP39"/>
    <property type="match status" value="1"/>
</dbReference>
<dbReference type="PANTHER" id="PTHR42912">
    <property type="entry name" value="METHYLTRANSFERASE"/>
    <property type="match status" value="1"/>
</dbReference>
<dbReference type="CDD" id="cd02440">
    <property type="entry name" value="AdoMet_MTases"/>
    <property type="match status" value="1"/>
</dbReference>
<name>A0A2H4VBT0_9EURY</name>
<dbReference type="InterPro" id="IPR050508">
    <property type="entry name" value="Methyltransf_Superfamily"/>
</dbReference>
<feature type="domain" description="Methyltransferase type 11" evidence="1">
    <location>
        <begin position="43"/>
        <end position="128"/>
    </location>
</feature>
<dbReference type="GeneID" id="35121064"/>
<dbReference type="EMBL" id="CP017766">
    <property type="protein sequence ID" value="AUB55548.1"/>
    <property type="molecule type" value="Genomic_DNA"/>
</dbReference>
<dbReference type="OrthoDB" id="1018at2157"/>
<dbReference type="RefSeq" id="WP_100905527.1">
    <property type="nucleotide sequence ID" value="NZ_CP017766.1"/>
</dbReference>